<accession>T0HJV1</accession>
<feature type="compositionally biased region" description="Basic and acidic residues" evidence="1">
    <location>
        <begin position="54"/>
        <end position="64"/>
    </location>
</feature>
<keyword evidence="3" id="KW-1185">Reference proteome</keyword>
<dbReference type="Proteomes" id="UP000015531">
    <property type="component" value="Unassembled WGS sequence"/>
</dbReference>
<sequence>MGTVINLRQARKRKQRADKAAQAAENRARFGRTKAERASQAKEDDQQSAVLKGAFRELSQDNVE</sequence>
<feature type="compositionally biased region" description="Basic and acidic residues" evidence="1">
    <location>
        <begin position="33"/>
        <end position="45"/>
    </location>
</feature>
<dbReference type="InterPro" id="IPR025227">
    <property type="entry name" value="DUF4169"/>
</dbReference>
<dbReference type="PATRIC" id="fig|1331060.3.peg.1393"/>
<dbReference type="Pfam" id="PF13770">
    <property type="entry name" value="DUF4169"/>
    <property type="match status" value="1"/>
</dbReference>
<dbReference type="AlphaFoldDB" id="T0HJV1"/>
<evidence type="ECO:0000256" key="1">
    <source>
        <dbReference type="SAM" id="MobiDB-lite"/>
    </source>
</evidence>
<comment type="caution">
    <text evidence="2">The sequence shown here is derived from an EMBL/GenBank/DDBJ whole genome shotgun (WGS) entry which is preliminary data.</text>
</comment>
<proteinExistence type="predicted"/>
<dbReference type="EMBL" id="ATDP01000075">
    <property type="protein sequence ID" value="EQB16631.1"/>
    <property type="molecule type" value="Genomic_DNA"/>
</dbReference>
<dbReference type="RefSeq" id="WP_021225295.1">
    <property type="nucleotide sequence ID" value="NZ_ATDP01000075.1"/>
</dbReference>
<reference evidence="2 3" key="1">
    <citation type="journal article" date="2013" name="Genome Announc.">
        <title>Draft Genome Sequence of Sphingobium lactosutens Strain DS20T, Isolated from a Hexachlorocyclohexane Dumpsite.</title>
        <authorList>
            <person name="Kumar R."/>
            <person name="Dwivedi V."/>
            <person name="Negi V."/>
            <person name="Khurana J.P."/>
            <person name="Lal R."/>
        </authorList>
    </citation>
    <scope>NUCLEOTIDE SEQUENCE [LARGE SCALE GENOMIC DNA]</scope>
    <source>
        <strain evidence="2 3">DS20</strain>
    </source>
</reference>
<dbReference type="OrthoDB" id="1344964at28211"/>
<evidence type="ECO:0000313" key="3">
    <source>
        <dbReference type="Proteomes" id="UP000015531"/>
    </source>
</evidence>
<dbReference type="eggNOG" id="ENOG50339KS">
    <property type="taxonomic scope" value="Bacteria"/>
</dbReference>
<feature type="region of interest" description="Disordered" evidence="1">
    <location>
        <begin position="1"/>
        <end position="64"/>
    </location>
</feature>
<protein>
    <submittedName>
        <fullName evidence="2">Uncharacterized protein</fullName>
    </submittedName>
</protein>
<organism evidence="2 3">
    <name type="scientific">Sphingobium lactosutens DS20</name>
    <dbReference type="NCBI Taxonomy" id="1331060"/>
    <lineage>
        <taxon>Bacteria</taxon>
        <taxon>Pseudomonadati</taxon>
        <taxon>Pseudomonadota</taxon>
        <taxon>Alphaproteobacteria</taxon>
        <taxon>Sphingomonadales</taxon>
        <taxon>Sphingomonadaceae</taxon>
        <taxon>Sphingobium</taxon>
    </lineage>
</organism>
<evidence type="ECO:0000313" key="2">
    <source>
        <dbReference type="EMBL" id="EQB16631.1"/>
    </source>
</evidence>
<name>T0HJV1_9SPHN</name>
<gene>
    <name evidence="2" type="ORF">RLDS_07390</name>
</gene>